<gene>
    <name evidence="2" type="ORF">AKO1_002592</name>
</gene>
<dbReference type="Pfam" id="PF00117">
    <property type="entry name" value="GATase"/>
    <property type="match status" value="1"/>
</dbReference>
<organism evidence="2 3">
    <name type="scientific">Acrasis kona</name>
    <dbReference type="NCBI Taxonomy" id="1008807"/>
    <lineage>
        <taxon>Eukaryota</taxon>
        <taxon>Discoba</taxon>
        <taxon>Heterolobosea</taxon>
        <taxon>Tetramitia</taxon>
        <taxon>Eutetramitia</taxon>
        <taxon>Acrasidae</taxon>
        <taxon>Acrasis</taxon>
    </lineage>
</organism>
<dbReference type="InterPro" id="IPR017926">
    <property type="entry name" value="GATASE"/>
</dbReference>
<evidence type="ECO:0000313" key="2">
    <source>
        <dbReference type="EMBL" id="KAL0490870.1"/>
    </source>
</evidence>
<dbReference type="AlphaFoldDB" id="A0AAW2ZMZ0"/>
<dbReference type="PROSITE" id="PS51273">
    <property type="entry name" value="GATASE_TYPE_1"/>
    <property type="match status" value="1"/>
</dbReference>
<comment type="caution">
    <text evidence="2">The sequence shown here is derived from an EMBL/GenBank/DDBJ whole genome shotgun (WGS) entry which is preliminary data.</text>
</comment>
<dbReference type="InterPro" id="IPR044992">
    <property type="entry name" value="ChyE-like"/>
</dbReference>
<proteinExistence type="predicted"/>
<dbReference type="Gene3D" id="3.40.50.880">
    <property type="match status" value="1"/>
</dbReference>
<dbReference type="PRINTS" id="PR00097">
    <property type="entry name" value="ANTSNTHASEII"/>
</dbReference>
<dbReference type="SUPFAM" id="SSF52317">
    <property type="entry name" value="Class I glutamine amidotransferase-like"/>
    <property type="match status" value="1"/>
</dbReference>
<evidence type="ECO:0000313" key="3">
    <source>
        <dbReference type="Proteomes" id="UP001431209"/>
    </source>
</evidence>
<sequence>MASMKKIAIFDPTDRIESQKGLLIKEMFERIQGVETEIFAIKYNHFPVKDNDLTLDLIDSDLEANGENSTIGQGHLPTVESIFEYLTKEFDGLVIGGNNDHEVDDDEQEYFKVYYPLINKLLSIDYPLLGICWGAQSLMRAIEGDKRLTKMTMVGKEPQIGILKFSIIKENPLFDEIANEFFSTSYHMVCFILDKSAKIICSRDGYWDNQAFQYKNKRCFGLQFHPEHTLKSSNKLFEKFKNMSDEEKREFVNAKLIFDNESPDEDVGTKIATNFIRIAGNSSFESIPTLI</sequence>
<dbReference type="EMBL" id="JAOPGA020001727">
    <property type="protein sequence ID" value="KAL0490870.1"/>
    <property type="molecule type" value="Genomic_DNA"/>
</dbReference>
<dbReference type="Proteomes" id="UP001431209">
    <property type="component" value="Unassembled WGS sequence"/>
</dbReference>
<accession>A0AAW2ZMZ0</accession>
<feature type="domain" description="Glutamine amidotransferase" evidence="1">
    <location>
        <begin position="83"/>
        <end position="237"/>
    </location>
</feature>
<evidence type="ECO:0000259" key="1">
    <source>
        <dbReference type="Pfam" id="PF00117"/>
    </source>
</evidence>
<dbReference type="InterPro" id="IPR029062">
    <property type="entry name" value="Class_I_gatase-like"/>
</dbReference>
<name>A0AAW2ZMZ0_9EUKA</name>
<dbReference type="PANTHER" id="PTHR42695:SF5">
    <property type="entry name" value="GLUTAMINE AMIDOTRANSFERASE YLR126C-RELATED"/>
    <property type="match status" value="1"/>
</dbReference>
<reference evidence="2 3" key="1">
    <citation type="submission" date="2024-03" db="EMBL/GenBank/DDBJ databases">
        <title>The Acrasis kona genome and developmental transcriptomes reveal deep origins of eukaryotic multicellular pathways.</title>
        <authorList>
            <person name="Sheikh S."/>
            <person name="Fu C.-J."/>
            <person name="Brown M.W."/>
            <person name="Baldauf S.L."/>
        </authorList>
    </citation>
    <scope>NUCLEOTIDE SEQUENCE [LARGE SCALE GENOMIC DNA]</scope>
    <source>
        <strain evidence="2 3">ATCC MYA-3509</strain>
    </source>
</reference>
<keyword evidence="3" id="KW-1185">Reference proteome</keyword>
<dbReference type="GO" id="GO:0005829">
    <property type="term" value="C:cytosol"/>
    <property type="evidence" value="ECO:0007669"/>
    <property type="project" value="TreeGrafter"/>
</dbReference>
<protein>
    <recommendedName>
        <fullName evidence="1">Glutamine amidotransferase domain-containing protein</fullName>
    </recommendedName>
</protein>
<dbReference type="PANTHER" id="PTHR42695">
    <property type="entry name" value="GLUTAMINE AMIDOTRANSFERASE YLR126C-RELATED"/>
    <property type="match status" value="1"/>
</dbReference>